<dbReference type="Proteomes" id="UP000315891">
    <property type="component" value="Chromosome"/>
</dbReference>
<dbReference type="RefSeq" id="WP_143880188.1">
    <property type="nucleotide sequence ID" value="NZ_BAABLZ010000001.1"/>
</dbReference>
<evidence type="ECO:0000313" key="2">
    <source>
        <dbReference type="EMBL" id="QDQ74679.1"/>
    </source>
</evidence>
<keyword evidence="1" id="KW-0808">Transferase</keyword>
<keyword evidence="3" id="KW-1185">Reference proteome</keyword>
<dbReference type="EMBL" id="CP041742">
    <property type="protein sequence ID" value="QDQ74679.1"/>
    <property type="molecule type" value="Genomic_DNA"/>
</dbReference>
<reference evidence="2 3" key="1">
    <citation type="submission" date="2019-07" db="EMBL/GenBank/DDBJ databases">
        <title>Lysobacter weifangensis sp. nov., isolated from bensulfuron-methyl contaminated farmland soil.</title>
        <authorList>
            <person name="Zhao H."/>
        </authorList>
    </citation>
    <scope>NUCLEOTIDE SEQUENCE [LARGE SCALE GENOMIC DNA]</scope>
    <source>
        <strain evidence="2 3">CC-Bw-6</strain>
    </source>
</reference>
<dbReference type="PANTHER" id="PTHR12788:SF10">
    <property type="entry name" value="PROTEIN-TYROSINE SULFOTRANSFERASE"/>
    <property type="match status" value="1"/>
</dbReference>
<dbReference type="SMART" id="SM00028">
    <property type="entry name" value="TPR"/>
    <property type="match status" value="3"/>
</dbReference>
<organism evidence="2 3">
    <name type="scientific">Pseudoluteimonas lycopersici</name>
    <dbReference type="NCBI Taxonomy" id="1324796"/>
    <lineage>
        <taxon>Bacteria</taxon>
        <taxon>Pseudomonadati</taxon>
        <taxon>Pseudomonadota</taxon>
        <taxon>Gammaproteobacteria</taxon>
        <taxon>Lysobacterales</taxon>
        <taxon>Lysobacteraceae</taxon>
        <taxon>Pseudoluteimonas</taxon>
    </lineage>
</organism>
<dbReference type="AlphaFoldDB" id="A0A516V833"/>
<protein>
    <recommendedName>
        <fullName evidence="4">Sulfotransferase</fullName>
    </recommendedName>
</protein>
<dbReference type="InterPro" id="IPR026634">
    <property type="entry name" value="TPST-like"/>
</dbReference>
<sequence>MSLQSTADLLRASDVLLRQDRYRDALGCVLQAFALADREPALLIPLCQRLRRFNECGRALSLIAKADPDRFPSAAERTELASLASRCGDQALAEAWIDHAVRINPVHAPAQYLRGVVAMFRGDMAQARFALSACLAIAPDFAQAHWVLSTLPDDHGTGDADAPARIRASLARTQPGGVDEAYLQFALHNALHGLGRYDEAWNALEHGCELRGTQMPHDPRAAEALFAGLESLYTPEFLEPVVAPVGDYTPIFIVGMHRSGTTLLERILGGHPLVADGGESYAFTAQLDLAADHKATGAIDATTLQRIAAADFTAIGAGFLDASRWRARGRPFLTEKLPANLLNAGLIAKALPQAKLIRVVRDPMDTCFSNLRTFFTGAATYSHDQAQLAAHFLRCEWLAQHLHRTMPGRMLDIAYDDLVSGTEAAVRRVFDFCGLPFAPEALDVGRASGDVATASTTSVREGILRDRGGAWRPYVRRLQPMREALEASRTGV</sequence>
<evidence type="ECO:0000313" key="3">
    <source>
        <dbReference type="Proteomes" id="UP000315891"/>
    </source>
</evidence>
<accession>A0A516V833</accession>
<dbReference type="InterPro" id="IPR011990">
    <property type="entry name" value="TPR-like_helical_dom_sf"/>
</dbReference>
<dbReference type="Pfam" id="PF13469">
    <property type="entry name" value="Sulfotransfer_3"/>
    <property type="match status" value="1"/>
</dbReference>
<dbReference type="GO" id="GO:0008476">
    <property type="term" value="F:protein-tyrosine sulfotransferase activity"/>
    <property type="evidence" value="ECO:0007669"/>
    <property type="project" value="InterPro"/>
</dbReference>
<dbReference type="SUPFAM" id="SSF48452">
    <property type="entry name" value="TPR-like"/>
    <property type="match status" value="1"/>
</dbReference>
<proteinExistence type="predicted"/>
<dbReference type="Gene3D" id="3.40.50.300">
    <property type="entry name" value="P-loop containing nucleotide triphosphate hydrolases"/>
    <property type="match status" value="1"/>
</dbReference>
<evidence type="ECO:0000256" key="1">
    <source>
        <dbReference type="ARBA" id="ARBA00022679"/>
    </source>
</evidence>
<evidence type="ECO:0008006" key="4">
    <source>
        <dbReference type="Google" id="ProtNLM"/>
    </source>
</evidence>
<dbReference type="InterPro" id="IPR027417">
    <property type="entry name" value="P-loop_NTPase"/>
</dbReference>
<dbReference type="PANTHER" id="PTHR12788">
    <property type="entry name" value="PROTEIN-TYROSINE SULFOTRANSFERASE 2"/>
    <property type="match status" value="1"/>
</dbReference>
<dbReference type="Gene3D" id="1.25.40.10">
    <property type="entry name" value="Tetratricopeptide repeat domain"/>
    <property type="match status" value="1"/>
</dbReference>
<dbReference type="InterPro" id="IPR019734">
    <property type="entry name" value="TPR_rpt"/>
</dbReference>
<dbReference type="OrthoDB" id="9766687at2"/>
<dbReference type="SUPFAM" id="SSF52540">
    <property type="entry name" value="P-loop containing nucleoside triphosphate hydrolases"/>
    <property type="match status" value="1"/>
</dbReference>
<gene>
    <name evidence="2" type="ORF">FNZ56_12695</name>
</gene>
<name>A0A516V833_9GAMM</name>